<keyword evidence="1" id="KW-0678">Repressor</keyword>
<dbReference type="PROSITE" id="PS50977">
    <property type="entry name" value="HTH_TETR_2"/>
    <property type="match status" value="1"/>
</dbReference>
<keyword evidence="3 5" id="KW-0238">DNA-binding</keyword>
<evidence type="ECO:0000256" key="2">
    <source>
        <dbReference type="ARBA" id="ARBA00023015"/>
    </source>
</evidence>
<dbReference type="InterPro" id="IPR004111">
    <property type="entry name" value="Repressor_TetR_C"/>
</dbReference>
<dbReference type="Gene3D" id="1.10.357.10">
    <property type="entry name" value="Tetracycline Repressor, domain 2"/>
    <property type="match status" value="1"/>
</dbReference>
<dbReference type="Gene3D" id="1.10.10.10">
    <property type="entry name" value="Winged helix-like DNA-binding domain superfamily/Winged helix DNA-binding domain"/>
    <property type="match status" value="1"/>
</dbReference>
<evidence type="ECO:0000259" key="7">
    <source>
        <dbReference type="PROSITE" id="PS50977"/>
    </source>
</evidence>
<dbReference type="EMBL" id="JBIAZU010000006">
    <property type="protein sequence ID" value="MFF5294257.1"/>
    <property type="molecule type" value="Genomic_DNA"/>
</dbReference>
<dbReference type="SMART" id="SM00345">
    <property type="entry name" value="HTH_GNTR"/>
    <property type="match status" value="1"/>
</dbReference>
<dbReference type="InterPro" id="IPR036388">
    <property type="entry name" value="WH-like_DNA-bd_sf"/>
</dbReference>
<dbReference type="Proteomes" id="UP001602245">
    <property type="component" value="Unassembled WGS sequence"/>
</dbReference>
<dbReference type="RefSeq" id="WP_020514934.1">
    <property type="nucleotide sequence ID" value="NZ_JBIAZU010000006.1"/>
</dbReference>
<dbReference type="Pfam" id="PF00392">
    <property type="entry name" value="GntR"/>
    <property type="match status" value="1"/>
</dbReference>
<dbReference type="PRINTS" id="PR00400">
    <property type="entry name" value="TETREPRESSOR"/>
</dbReference>
<organism evidence="8 9">
    <name type="scientific">Paractinoplanes globisporus</name>
    <dbReference type="NCBI Taxonomy" id="113565"/>
    <lineage>
        <taxon>Bacteria</taxon>
        <taxon>Bacillati</taxon>
        <taxon>Actinomycetota</taxon>
        <taxon>Actinomycetes</taxon>
        <taxon>Micromonosporales</taxon>
        <taxon>Micromonosporaceae</taxon>
        <taxon>Paractinoplanes</taxon>
    </lineage>
</organism>
<feature type="domain" description="HTH tetR-type" evidence="7">
    <location>
        <begin position="76"/>
        <end position="136"/>
    </location>
</feature>
<dbReference type="CDD" id="cd07377">
    <property type="entry name" value="WHTH_GntR"/>
    <property type="match status" value="1"/>
</dbReference>
<sequence>MHPYRQIVEDVRRRIEAGELKPGDRVPSARQITQDWGVAIATATKAHAALREEGLTVARPGVGTVVAGPAPRRDHELTKDRIVAAAVAIADAEGMAELSMRRIASSLGVSTMALYRHVPGKEELTLAMIDAAIGEVRLPPKPPANWRTALELVSRLEWRGFQRHPWLAPTLSLTRPQMAPNAMRITEWVLAVFDGSRLTMPERLNIQILMFSFVRGVASALEPEAEAIRETGMTNEQWMETQEPTFLDHLADGGMPHFRELVAQEFDFDLDTFFEFGLARLLDGLVPYIQRP</sequence>
<keyword evidence="4" id="KW-0804">Transcription</keyword>
<evidence type="ECO:0000313" key="8">
    <source>
        <dbReference type="EMBL" id="MFF5294257.1"/>
    </source>
</evidence>
<feature type="domain" description="HTH gntR-type" evidence="6">
    <location>
        <begin position="1"/>
        <end position="69"/>
    </location>
</feature>
<accession>A0ABW6WQ07</accession>
<dbReference type="InterPro" id="IPR050109">
    <property type="entry name" value="HTH-type_TetR-like_transc_reg"/>
</dbReference>
<evidence type="ECO:0000256" key="1">
    <source>
        <dbReference type="ARBA" id="ARBA00022491"/>
    </source>
</evidence>
<evidence type="ECO:0000259" key="6">
    <source>
        <dbReference type="PROSITE" id="PS50949"/>
    </source>
</evidence>
<keyword evidence="2" id="KW-0805">Transcription regulation</keyword>
<dbReference type="PROSITE" id="PS50949">
    <property type="entry name" value="HTH_GNTR"/>
    <property type="match status" value="1"/>
</dbReference>
<dbReference type="SUPFAM" id="SSF48498">
    <property type="entry name" value="Tetracyclin repressor-like, C-terminal domain"/>
    <property type="match status" value="1"/>
</dbReference>
<dbReference type="InterPro" id="IPR036271">
    <property type="entry name" value="Tet_transcr_reg_TetR-rel_C_sf"/>
</dbReference>
<dbReference type="PANTHER" id="PTHR30055">
    <property type="entry name" value="HTH-TYPE TRANSCRIPTIONAL REGULATOR RUTR"/>
    <property type="match status" value="1"/>
</dbReference>
<evidence type="ECO:0000256" key="5">
    <source>
        <dbReference type="PROSITE-ProRule" id="PRU00335"/>
    </source>
</evidence>
<keyword evidence="9" id="KW-1185">Reference proteome</keyword>
<comment type="caution">
    <text evidence="8">The sequence shown here is derived from an EMBL/GenBank/DDBJ whole genome shotgun (WGS) entry which is preliminary data.</text>
</comment>
<feature type="DNA-binding region" description="H-T-H motif" evidence="5">
    <location>
        <begin position="99"/>
        <end position="118"/>
    </location>
</feature>
<name>A0ABW6WQ07_9ACTN</name>
<dbReference type="InterPro" id="IPR003012">
    <property type="entry name" value="Tet_transcr_reg_TetR"/>
</dbReference>
<proteinExistence type="predicted"/>
<reference evidence="8 9" key="1">
    <citation type="submission" date="2024-10" db="EMBL/GenBank/DDBJ databases">
        <title>The Natural Products Discovery Center: Release of the First 8490 Sequenced Strains for Exploring Actinobacteria Biosynthetic Diversity.</title>
        <authorList>
            <person name="Kalkreuter E."/>
            <person name="Kautsar S.A."/>
            <person name="Yang D."/>
            <person name="Bader C.D."/>
            <person name="Teijaro C.N."/>
            <person name="Fluegel L."/>
            <person name="Davis C.M."/>
            <person name="Simpson J.R."/>
            <person name="Lauterbach L."/>
            <person name="Steele A.D."/>
            <person name="Gui C."/>
            <person name="Meng S."/>
            <person name="Li G."/>
            <person name="Viehrig K."/>
            <person name="Ye F."/>
            <person name="Su P."/>
            <person name="Kiefer A.F."/>
            <person name="Nichols A."/>
            <person name="Cepeda A.J."/>
            <person name="Yan W."/>
            <person name="Fan B."/>
            <person name="Jiang Y."/>
            <person name="Adhikari A."/>
            <person name="Zheng C.-J."/>
            <person name="Schuster L."/>
            <person name="Cowan T.M."/>
            <person name="Smanski M.J."/>
            <person name="Chevrette M.G."/>
            <person name="De Carvalho L.P.S."/>
            <person name="Shen B."/>
        </authorList>
    </citation>
    <scope>NUCLEOTIDE SEQUENCE [LARGE SCALE GENOMIC DNA]</scope>
    <source>
        <strain evidence="8 9">NPDC000087</strain>
    </source>
</reference>
<dbReference type="Pfam" id="PF00440">
    <property type="entry name" value="TetR_N"/>
    <property type="match status" value="1"/>
</dbReference>
<dbReference type="SUPFAM" id="SSF46785">
    <property type="entry name" value="Winged helix' DNA-binding domain"/>
    <property type="match status" value="1"/>
</dbReference>
<dbReference type="InterPro" id="IPR036390">
    <property type="entry name" value="WH_DNA-bd_sf"/>
</dbReference>
<evidence type="ECO:0000256" key="4">
    <source>
        <dbReference type="ARBA" id="ARBA00023163"/>
    </source>
</evidence>
<gene>
    <name evidence="8" type="ORF">ACFY35_32880</name>
</gene>
<dbReference type="Pfam" id="PF02909">
    <property type="entry name" value="TetR_C_1"/>
    <property type="match status" value="1"/>
</dbReference>
<dbReference type="InterPro" id="IPR000524">
    <property type="entry name" value="Tscrpt_reg_HTH_GntR"/>
</dbReference>
<evidence type="ECO:0000313" key="9">
    <source>
        <dbReference type="Proteomes" id="UP001602245"/>
    </source>
</evidence>
<protein>
    <submittedName>
        <fullName evidence="8">TetR/AcrR family transcriptional regulator C-terminal domain-containing protein</fullName>
    </submittedName>
</protein>
<dbReference type="InterPro" id="IPR009057">
    <property type="entry name" value="Homeodomain-like_sf"/>
</dbReference>
<dbReference type="Gene3D" id="1.10.10.60">
    <property type="entry name" value="Homeodomain-like"/>
    <property type="match status" value="1"/>
</dbReference>
<dbReference type="SUPFAM" id="SSF46689">
    <property type="entry name" value="Homeodomain-like"/>
    <property type="match status" value="1"/>
</dbReference>
<dbReference type="InterPro" id="IPR001647">
    <property type="entry name" value="HTH_TetR"/>
</dbReference>
<dbReference type="PANTHER" id="PTHR30055:SF151">
    <property type="entry name" value="TRANSCRIPTIONAL REGULATORY PROTEIN"/>
    <property type="match status" value="1"/>
</dbReference>
<evidence type="ECO:0000256" key="3">
    <source>
        <dbReference type="ARBA" id="ARBA00023125"/>
    </source>
</evidence>